<accession>A0AAD5ZWA3</accession>
<evidence type="ECO:0000256" key="1">
    <source>
        <dbReference type="SAM" id="MobiDB-lite"/>
    </source>
</evidence>
<organism evidence="4 5">
    <name type="scientific">Rhynchospora tenuis</name>
    <dbReference type="NCBI Taxonomy" id="198213"/>
    <lineage>
        <taxon>Eukaryota</taxon>
        <taxon>Viridiplantae</taxon>
        <taxon>Streptophyta</taxon>
        <taxon>Embryophyta</taxon>
        <taxon>Tracheophyta</taxon>
        <taxon>Spermatophyta</taxon>
        <taxon>Magnoliopsida</taxon>
        <taxon>Liliopsida</taxon>
        <taxon>Poales</taxon>
        <taxon>Cyperaceae</taxon>
        <taxon>Cyperoideae</taxon>
        <taxon>Rhynchosporeae</taxon>
        <taxon>Rhynchospora</taxon>
    </lineage>
</organism>
<dbReference type="Pfam" id="PF13968">
    <property type="entry name" value="DUF4220"/>
    <property type="match status" value="1"/>
</dbReference>
<dbReference type="Proteomes" id="UP001210211">
    <property type="component" value="Unassembled WGS sequence"/>
</dbReference>
<keyword evidence="2" id="KW-0812">Transmembrane</keyword>
<feature type="compositionally biased region" description="Polar residues" evidence="1">
    <location>
        <begin position="244"/>
        <end position="256"/>
    </location>
</feature>
<keyword evidence="2" id="KW-1133">Transmembrane helix</keyword>
<sequence>MNPHSPPPPSNMLDLLDNLWNKLEIRVLVISSLSLQILLLFFAGFRKHFISSRWATSTTFSWKGPLYLMFHWLLWFAYLLADYVATVALAYLPKSEFTKEKEIQQLVMLWAPFFLLHLGGQDTITALSVEDNELWARHLLTLLSQVALALYNYFSANLKVVKLWPPAAIMFAVALFKYGERIYALQRASMSALRSSMITKPDPGPNYAKFMQQYTSSRAAGLRADIIVEVEKHEDDLKRQQTIKSAQIQPTESAEVQNHPESEQTKKSAQNTWEVSNQGKYQRISTKNNREVNNQGDPQSLQTKESKCIMWRVPKPRSEEEIKEYADIVYKAYEFFPTFKRLFVDLILTYKDREESQKYFERLKFEQAYKLIEVELSWMYDILHSKSSLIFTWKPYGWVSRIFTLVLTVEINESGEREQLVP</sequence>
<dbReference type="EMBL" id="JAMRDG010000001">
    <property type="protein sequence ID" value="KAJ3705226.1"/>
    <property type="molecule type" value="Genomic_DNA"/>
</dbReference>
<proteinExistence type="predicted"/>
<gene>
    <name evidence="4" type="ORF">LUZ61_008931</name>
</gene>
<keyword evidence="2" id="KW-0472">Membrane</keyword>
<dbReference type="InterPro" id="IPR025315">
    <property type="entry name" value="DUF4220"/>
</dbReference>
<protein>
    <recommendedName>
        <fullName evidence="3">DUF4220 domain-containing protein</fullName>
    </recommendedName>
</protein>
<feature type="transmembrane region" description="Helical" evidence="2">
    <location>
        <begin position="25"/>
        <end position="45"/>
    </location>
</feature>
<evidence type="ECO:0000256" key="2">
    <source>
        <dbReference type="SAM" id="Phobius"/>
    </source>
</evidence>
<reference evidence="4 5" key="1">
    <citation type="journal article" date="2022" name="Cell">
        <title>Repeat-based holocentromeres influence genome architecture and karyotype evolution.</title>
        <authorList>
            <person name="Hofstatter P.G."/>
            <person name="Thangavel G."/>
            <person name="Lux T."/>
            <person name="Neumann P."/>
            <person name="Vondrak T."/>
            <person name="Novak P."/>
            <person name="Zhang M."/>
            <person name="Costa L."/>
            <person name="Castellani M."/>
            <person name="Scott A."/>
            <person name="Toegelov H."/>
            <person name="Fuchs J."/>
            <person name="Mata-Sucre Y."/>
            <person name="Dias Y."/>
            <person name="Vanzela A.L.L."/>
            <person name="Huettel B."/>
            <person name="Almeida C.C.S."/>
            <person name="Simkova H."/>
            <person name="Souza G."/>
            <person name="Pedrosa-Harand A."/>
            <person name="Macas J."/>
            <person name="Mayer K.F.X."/>
            <person name="Houben A."/>
            <person name="Marques A."/>
        </authorList>
    </citation>
    <scope>NUCLEOTIDE SEQUENCE [LARGE SCALE GENOMIC DNA]</scope>
    <source>
        <strain evidence="4">RhyTen1mFocal</strain>
    </source>
</reference>
<keyword evidence="5" id="KW-1185">Reference proteome</keyword>
<evidence type="ECO:0000313" key="4">
    <source>
        <dbReference type="EMBL" id="KAJ3705226.1"/>
    </source>
</evidence>
<dbReference type="AlphaFoldDB" id="A0AAD5ZWA3"/>
<comment type="caution">
    <text evidence="4">The sequence shown here is derived from an EMBL/GenBank/DDBJ whole genome shotgun (WGS) entry which is preliminary data.</text>
</comment>
<feature type="transmembrane region" description="Helical" evidence="2">
    <location>
        <begin position="66"/>
        <end position="91"/>
    </location>
</feature>
<feature type="domain" description="DUF4220" evidence="3">
    <location>
        <begin position="75"/>
        <end position="409"/>
    </location>
</feature>
<feature type="compositionally biased region" description="Polar residues" evidence="1">
    <location>
        <begin position="267"/>
        <end position="300"/>
    </location>
</feature>
<evidence type="ECO:0000259" key="3">
    <source>
        <dbReference type="Pfam" id="PF13968"/>
    </source>
</evidence>
<feature type="region of interest" description="Disordered" evidence="1">
    <location>
        <begin position="244"/>
        <end position="300"/>
    </location>
</feature>
<dbReference type="PANTHER" id="PTHR31325">
    <property type="entry name" value="OS01G0798800 PROTEIN-RELATED"/>
    <property type="match status" value="1"/>
</dbReference>
<name>A0AAD5ZWA3_9POAL</name>
<evidence type="ECO:0000313" key="5">
    <source>
        <dbReference type="Proteomes" id="UP001210211"/>
    </source>
</evidence>